<proteinExistence type="inferred from homology"/>
<dbReference type="Proteomes" id="UP000546031">
    <property type="component" value="Unassembled WGS sequence"/>
</dbReference>
<keyword evidence="7" id="KW-1185">Reference proteome</keyword>
<feature type="domain" description="NodB homology" evidence="5">
    <location>
        <begin position="56"/>
        <end position="280"/>
    </location>
</feature>
<evidence type="ECO:0000313" key="7">
    <source>
        <dbReference type="Proteomes" id="UP000546031"/>
    </source>
</evidence>
<gene>
    <name evidence="6" type="ORF">HUO12_12030</name>
</gene>
<protein>
    <recommendedName>
        <fullName evidence="3">Chitooligosaccharide deacetylase</fullName>
    </recommendedName>
    <alternativeName>
        <fullName evidence="4">Nodulation protein B</fullName>
    </alternativeName>
</protein>
<evidence type="ECO:0000259" key="5">
    <source>
        <dbReference type="PROSITE" id="PS51677"/>
    </source>
</evidence>
<dbReference type="GO" id="GO:0016810">
    <property type="term" value="F:hydrolase activity, acting on carbon-nitrogen (but not peptide) bonds"/>
    <property type="evidence" value="ECO:0007669"/>
    <property type="project" value="InterPro"/>
</dbReference>
<dbReference type="InterPro" id="IPR002509">
    <property type="entry name" value="NODB_dom"/>
</dbReference>
<comment type="similarity">
    <text evidence="2">Belongs to the polysaccharide deacetylase family.</text>
</comment>
<evidence type="ECO:0000256" key="4">
    <source>
        <dbReference type="ARBA" id="ARBA00032976"/>
    </source>
</evidence>
<dbReference type="PANTHER" id="PTHR43123">
    <property type="entry name" value="POLYSACCHARIDE DEACETYLASE-RELATED"/>
    <property type="match status" value="1"/>
</dbReference>
<dbReference type="Gene3D" id="3.20.20.370">
    <property type="entry name" value="Glycoside hydrolase/deacetylase"/>
    <property type="match status" value="1"/>
</dbReference>
<dbReference type="GO" id="GO:0005975">
    <property type="term" value="P:carbohydrate metabolic process"/>
    <property type="evidence" value="ECO:0007669"/>
    <property type="project" value="InterPro"/>
</dbReference>
<name>A0A850H8Z9_9SPHN</name>
<reference evidence="6 7" key="1">
    <citation type="submission" date="2020-06" db="EMBL/GenBank/DDBJ databases">
        <title>Altererythrobacter lutimaris sp. nov., a marine bacterium isolated from a tidal flat.</title>
        <authorList>
            <person name="Kim D."/>
            <person name="Yoo Y."/>
            <person name="Kim J.-J."/>
        </authorList>
    </citation>
    <scope>NUCLEOTIDE SEQUENCE [LARGE SCALE GENOMIC DNA]</scope>
    <source>
        <strain evidence="6 7">JGD-16</strain>
    </source>
</reference>
<dbReference type="AlphaFoldDB" id="A0A850H8Z9"/>
<dbReference type="EMBL" id="JABWTA010000001">
    <property type="protein sequence ID" value="NVE95627.1"/>
    <property type="molecule type" value="Genomic_DNA"/>
</dbReference>
<evidence type="ECO:0000256" key="1">
    <source>
        <dbReference type="ARBA" id="ARBA00003236"/>
    </source>
</evidence>
<dbReference type="PROSITE" id="PS51677">
    <property type="entry name" value="NODB"/>
    <property type="match status" value="1"/>
</dbReference>
<dbReference type="PANTHER" id="PTHR43123:SF1">
    <property type="entry name" value="POLYSACCHARIDE DEACETYLASE-RELATED"/>
    <property type="match status" value="1"/>
</dbReference>
<dbReference type="InterPro" id="IPR011330">
    <property type="entry name" value="Glyco_hydro/deAcase_b/a-brl"/>
</dbReference>
<dbReference type="Pfam" id="PF01522">
    <property type="entry name" value="Polysacc_deac_1"/>
    <property type="match status" value="1"/>
</dbReference>
<sequence length="295" mass="33659">MPLPEERIDWPDGAKMALSVVVNVEEGSEMTIARGDRGMEPVDELGVFVKSKIRNYSNESNYLYGIKAGAPRIVNLLKQYDIMASWTVAALALENHPEIAEAIVELGHEPVSHGYRWVHQFKMEEDEEREFIRKAVSSIEKTCGVRPYGWLSRYLLTDNTRRLLAEEGFTYHMDDYSGDVPFWDRGSGPGGPPEGSPMCIVPYQLDNNDMKMWTDPAFTPHQWLDYAKANFDQVYREGVEGNPKMMGLGLHLRIIGRPGRIWALEEFFKHVRAHDGVWVTTRKAIADHFMETNPA</sequence>
<organism evidence="6 7">
    <name type="scientific">Altererythrobacter lutimaris</name>
    <dbReference type="NCBI Taxonomy" id="2743979"/>
    <lineage>
        <taxon>Bacteria</taxon>
        <taxon>Pseudomonadati</taxon>
        <taxon>Pseudomonadota</taxon>
        <taxon>Alphaproteobacteria</taxon>
        <taxon>Sphingomonadales</taxon>
        <taxon>Erythrobacteraceae</taxon>
        <taxon>Altererythrobacter</taxon>
    </lineage>
</organism>
<comment type="function">
    <text evidence="1">Is involved in generating a small heat-stable compound (Nod), an acylated oligomer of N-acetylglucosamine, that stimulates mitosis in various plant protoplasts.</text>
</comment>
<evidence type="ECO:0000313" key="6">
    <source>
        <dbReference type="EMBL" id="NVE95627.1"/>
    </source>
</evidence>
<dbReference type="RefSeq" id="WP_176273830.1">
    <property type="nucleotide sequence ID" value="NZ_JABWTA010000001.1"/>
</dbReference>
<comment type="caution">
    <text evidence="6">The sequence shown here is derived from an EMBL/GenBank/DDBJ whole genome shotgun (WGS) entry which is preliminary data.</text>
</comment>
<accession>A0A850H8Z9</accession>
<evidence type="ECO:0000256" key="3">
    <source>
        <dbReference type="ARBA" id="ARBA00020071"/>
    </source>
</evidence>
<evidence type="ECO:0000256" key="2">
    <source>
        <dbReference type="ARBA" id="ARBA00010973"/>
    </source>
</evidence>
<dbReference type="SUPFAM" id="SSF88713">
    <property type="entry name" value="Glycoside hydrolase/deacetylase"/>
    <property type="match status" value="1"/>
</dbReference>